<evidence type="ECO:0000256" key="4">
    <source>
        <dbReference type="ARBA" id="ARBA00022912"/>
    </source>
</evidence>
<comment type="catalytic activity">
    <reaction evidence="5">
        <text>O-phospho-L-tyrosyl-[protein] + H2O = L-tyrosyl-[protein] + phosphate</text>
        <dbReference type="Rhea" id="RHEA:10684"/>
        <dbReference type="Rhea" id="RHEA-COMP:10136"/>
        <dbReference type="Rhea" id="RHEA-COMP:20101"/>
        <dbReference type="ChEBI" id="CHEBI:15377"/>
        <dbReference type="ChEBI" id="CHEBI:43474"/>
        <dbReference type="ChEBI" id="CHEBI:46858"/>
        <dbReference type="ChEBI" id="CHEBI:61978"/>
        <dbReference type="EC" id="3.1.3.48"/>
    </reaction>
</comment>
<keyword evidence="7" id="KW-1185">Reference proteome</keyword>
<reference evidence="6 7" key="1">
    <citation type="submission" date="2020-08" db="EMBL/GenBank/DDBJ databases">
        <title>Draft genome sequencing of an Anaerocolumna strain isolated from anoxic soil subjected to BSD treatment.</title>
        <authorList>
            <person name="Uek A."/>
            <person name="Tonouchi A."/>
        </authorList>
    </citation>
    <scope>NUCLEOTIDE SEQUENCE [LARGE SCALE GENOMIC DNA]</scope>
    <source>
        <strain evidence="6 7">CTTW</strain>
    </source>
</reference>
<dbReference type="Gene3D" id="3.20.20.140">
    <property type="entry name" value="Metal-dependent hydrolases"/>
    <property type="match status" value="1"/>
</dbReference>
<organism evidence="6 7">
    <name type="scientific">Anaerocolumna chitinilytica</name>
    <dbReference type="NCBI Taxonomy" id="1727145"/>
    <lineage>
        <taxon>Bacteria</taxon>
        <taxon>Bacillati</taxon>
        <taxon>Bacillota</taxon>
        <taxon>Clostridia</taxon>
        <taxon>Lachnospirales</taxon>
        <taxon>Lachnospiraceae</taxon>
        <taxon>Anaerocolumna</taxon>
    </lineage>
</organism>
<dbReference type="SUPFAM" id="SSF51556">
    <property type="entry name" value="Metallo-dependent hydrolases"/>
    <property type="match status" value="1"/>
</dbReference>
<evidence type="ECO:0000256" key="3">
    <source>
        <dbReference type="ARBA" id="ARBA00022801"/>
    </source>
</evidence>
<sequence length="243" mass="27994">MNTSIFMDIHTHILPEVDDGASTMEVTRKMLLQAKEQGIQTIIATPHYGTGKREKNPLQLKEVLEKVQKEADELSADIKLYLGNELYYREAILEAVVRGEALTLAESRYVLIEFSVGVKYNTLYQGLREFVLAGYAPILAHVERYQCLMEDEELIQEIRELGVYIQMNADSLLGSFLNKRTAQHRRLIKNRLIHFIATDCHNNDTRAPEMQKAYQIVEKLTDSQYAKELFLDNPGKIIENKYL</sequence>
<accession>A0A7I8DJB1</accession>
<dbReference type="UniPathway" id="UPA00934"/>
<dbReference type="EMBL" id="AP023368">
    <property type="protein sequence ID" value="BCJ97351.1"/>
    <property type="molecule type" value="Genomic_DNA"/>
</dbReference>
<dbReference type="EC" id="3.1.3.48" evidence="2"/>
<dbReference type="PANTHER" id="PTHR39181">
    <property type="entry name" value="TYROSINE-PROTEIN PHOSPHATASE YWQE"/>
    <property type="match status" value="1"/>
</dbReference>
<dbReference type="RefSeq" id="WP_185257788.1">
    <property type="nucleotide sequence ID" value="NZ_AP023368.1"/>
</dbReference>
<evidence type="ECO:0000256" key="2">
    <source>
        <dbReference type="ARBA" id="ARBA00013064"/>
    </source>
</evidence>
<dbReference type="PANTHER" id="PTHR39181:SF1">
    <property type="entry name" value="TYROSINE-PROTEIN PHOSPHATASE YWQE"/>
    <property type="match status" value="1"/>
</dbReference>
<dbReference type="GO" id="GO:0030145">
    <property type="term" value="F:manganese ion binding"/>
    <property type="evidence" value="ECO:0007669"/>
    <property type="project" value="InterPro"/>
</dbReference>
<comment type="similarity">
    <text evidence="1">Belongs to the metallo-dependent hydrolases superfamily. CpsB/CapC family.</text>
</comment>
<dbReference type="AlphaFoldDB" id="A0A7I8DJB1"/>
<dbReference type="PIRSF" id="PIRSF016557">
    <property type="entry name" value="Caps_synth_CpsB"/>
    <property type="match status" value="1"/>
</dbReference>
<evidence type="ECO:0000256" key="1">
    <source>
        <dbReference type="ARBA" id="ARBA00005750"/>
    </source>
</evidence>
<dbReference type="KEGG" id="acht:bsdcttw_03920"/>
<name>A0A7I8DJB1_9FIRM</name>
<dbReference type="Proteomes" id="UP000515703">
    <property type="component" value="Chromosome"/>
</dbReference>
<evidence type="ECO:0000256" key="5">
    <source>
        <dbReference type="ARBA" id="ARBA00051722"/>
    </source>
</evidence>
<evidence type="ECO:0000313" key="6">
    <source>
        <dbReference type="EMBL" id="BCJ97351.1"/>
    </source>
</evidence>
<protein>
    <recommendedName>
        <fullName evidence="2">protein-tyrosine-phosphatase</fullName>
        <ecNumber evidence="2">3.1.3.48</ecNumber>
    </recommendedName>
</protein>
<dbReference type="InterPro" id="IPR016667">
    <property type="entry name" value="Caps_polysacc_synth_CpsB/CapC"/>
</dbReference>
<reference evidence="6 7" key="2">
    <citation type="submission" date="2020-08" db="EMBL/GenBank/DDBJ databases">
        <authorList>
            <person name="Ueki A."/>
            <person name="Tonouchi A."/>
        </authorList>
    </citation>
    <scope>NUCLEOTIDE SEQUENCE [LARGE SCALE GENOMIC DNA]</scope>
    <source>
        <strain evidence="6 7">CTTW</strain>
    </source>
</reference>
<proteinExistence type="inferred from homology"/>
<dbReference type="InterPro" id="IPR032466">
    <property type="entry name" value="Metal_Hydrolase"/>
</dbReference>
<keyword evidence="3" id="KW-0378">Hydrolase</keyword>
<dbReference type="GO" id="GO:0004725">
    <property type="term" value="F:protein tyrosine phosphatase activity"/>
    <property type="evidence" value="ECO:0007669"/>
    <property type="project" value="UniProtKB-EC"/>
</dbReference>
<gene>
    <name evidence="6" type="ORF">bsdcttw_03920</name>
</gene>
<dbReference type="GO" id="GO:0045227">
    <property type="term" value="P:capsule polysaccharide biosynthetic process"/>
    <property type="evidence" value="ECO:0007669"/>
    <property type="project" value="UniProtKB-UniPathway"/>
</dbReference>
<evidence type="ECO:0000313" key="7">
    <source>
        <dbReference type="Proteomes" id="UP000515703"/>
    </source>
</evidence>
<dbReference type="Pfam" id="PF19567">
    <property type="entry name" value="CpsB_CapC"/>
    <property type="match status" value="1"/>
</dbReference>
<keyword evidence="4" id="KW-0904">Protein phosphatase</keyword>